<feature type="region of interest" description="Disordered" evidence="7">
    <location>
        <begin position="238"/>
        <end position="314"/>
    </location>
</feature>
<feature type="region of interest" description="Disordered" evidence="7">
    <location>
        <begin position="617"/>
        <end position="646"/>
    </location>
</feature>
<feature type="compositionally biased region" description="Low complexity" evidence="7">
    <location>
        <begin position="70"/>
        <end position="84"/>
    </location>
</feature>
<evidence type="ECO:0000256" key="5">
    <source>
        <dbReference type="ARBA" id="ARBA00023157"/>
    </source>
</evidence>
<proteinExistence type="predicted"/>
<keyword evidence="6" id="KW-0245">EGF-like domain</keyword>
<feature type="domain" description="EGF-like" evidence="9">
    <location>
        <begin position="1691"/>
        <end position="1730"/>
    </location>
</feature>
<dbReference type="PROSITE" id="PS50026">
    <property type="entry name" value="EGF_3"/>
    <property type="match status" value="1"/>
</dbReference>
<name>A0A8V0YK80_CHICK</name>
<feature type="compositionally biased region" description="Polar residues" evidence="7">
    <location>
        <begin position="244"/>
        <end position="263"/>
    </location>
</feature>
<comment type="caution">
    <text evidence="6">Lacks conserved residue(s) required for the propagation of feature annotation.</text>
</comment>
<dbReference type="GO" id="GO:0005615">
    <property type="term" value="C:extracellular space"/>
    <property type="evidence" value="ECO:0000318"/>
    <property type="project" value="GO_Central"/>
</dbReference>
<feature type="compositionally biased region" description="Low complexity" evidence="7">
    <location>
        <begin position="724"/>
        <end position="742"/>
    </location>
</feature>
<feature type="transmembrane region" description="Helical" evidence="8">
    <location>
        <begin position="1732"/>
        <end position="1754"/>
    </location>
</feature>
<evidence type="ECO:0000259" key="11">
    <source>
        <dbReference type="PROSITE" id="PS51233"/>
    </source>
</evidence>
<feature type="region of interest" description="Disordered" evidence="7">
    <location>
        <begin position="1"/>
        <end position="32"/>
    </location>
</feature>
<feature type="compositionally biased region" description="Polar residues" evidence="7">
    <location>
        <begin position="628"/>
        <end position="646"/>
    </location>
</feature>
<keyword evidence="3 8" id="KW-1133">Transmembrane helix</keyword>
<dbReference type="Ensembl" id="ENSGALT00010036602.1">
    <property type="protein sequence ID" value="ENSGALP00010021339.1"/>
    <property type="gene ID" value="ENSGALG00010015159.1"/>
</dbReference>
<reference evidence="12" key="3">
    <citation type="submission" date="2025-09" db="UniProtKB">
        <authorList>
            <consortium name="Ensembl"/>
        </authorList>
    </citation>
    <scope>IDENTIFICATION</scope>
    <source>
        <strain evidence="12">broiler</strain>
    </source>
</reference>
<feature type="compositionally biased region" description="Polar residues" evidence="7">
    <location>
        <begin position="660"/>
        <end position="701"/>
    </location>
</feature>
<feature type="domain" description="VWFD" evidence="11">
    <location>
        <begin position="1088"/>
        <end position="1303"/>
    </location>
</feature>
<dbReference type="Pfam" id="PF23263">
    <property type="entry name" value="C8-3_MUC4"/>
    <property type="match status" value="1"/>
</dbReference>
<dbReference type="SMART" id="SM00216">
    <property type="entry name" value="VWD"/>
    <property type="match status" value="1"/>
</dbReference>
<evidence type="ECO:0008006" key="14">
    <source>
        <dbReference type="Google" id="ProtNLM"/>
    </source>
</evidence>
<evidence type="ECO:0000259" key="9">
    <source>
        <dbReference type="PROSITE" id="PS50026"/>
    </source>
</evidence>
<accession>A0A8V0YK80</accession>
<dbReference type="Proteomes" id="UP000000539">
    <property type="component" value="Chromosome 9"/>
</dbReference>
<evidence type="ECO:0000256" key="4">
    <source>
        <dbReference type="ARBA" id="ARBA00023136"/>
    </source>
</evidence>
<dbReference type="PROSITE" id="PS51233">
    <property type="entry name" value="VWFD"/>
    <property type="match status" value="1"/>
</dbReference>
<dbReference type="InterPro" id="IPR000742">
    <property type="entry name" value="EGF"/>
</dbReference>
<dbReference type="PANTHER" id="PTHR13802">
    <property type="entry name" value="MUCIN 4-RELATED"/>
    <property type="match status" value="1"/>
</dbReference>
<feature type="compositionally biased region" description="Polar residues" evidence="7">
    <location>
        <begin position="181"/>
        <end position="199"/>
    </location>
</feature>
<evidence type="ECO:0000313" key="12">
    <source>
        <dbReference type="Ensembl" id="ENSGALP00010021339.1"/>
    </source>
</evidence>
<evidence type="ECO:0000259" key="10">
    <source>
        <dbReference type="PROSITE" id="PS51220"/>
    </source>
</evidence>
<dbReference type="GlyGen" id="A0A8V0YK80">
    <property type="glycosylation" value="3 sites"/>
</dbReference>
<feature type="region of interest" description="Disordered" evidence="7">
    <location>
        <begin position="49"/>
        <end position="101"/>
    </location>
</feature>
<dbReference type="InterPro" id="IPR003886">
    <property type="entry name" value="NIDO_dom"/>
</dbReference>
<feature type="compositionally biased region" description="Polar residues" evidence="7">
    <location>
        <begin position="470"/>
        <end position="492"/>
    </location>
</feature>
<keyword evidence="4 8" id="KW-0472">Membrane</keyword>
<evidence type="ECO:0000256" key="8">
    <source>
        <dbReference type="SAM" id="Phobius"/>
    </source>
</evidence>
<organism evidence="12 13">
    <name type="scientific">Gallus gallus</name>
    <name type="common">Chicken</name>
    <dbReference type="NCBI Taxonomy" id="9031"/>
    <lineage>
        <taxon>Eukaryota</taxon>
        <taxon>Metazoa</taxon>
        <taxon>Chordata</taxon>
        <taxon>Craniata</taxon>
        <taxon>Vertebrata</taxon>
        <taxon>Euteleostomi</taxon>
        <taxon>Archelosauria</taxon>
        <taxon>Archosauria</taxon>
        <taxon>Dinosauria</taxon>
        <taxon>Saurischia</taxon>
        <taxon>Theropoda</taxon>
        <taxon>Coelurosauria</taxon>
        <taxon>Aves</taxon>
        <taxon>Neognathae</taxon>
        <taxon>Galloanserae</taxon>
        <taxon>Galliformes</taxon>
        <taxon>Phasianidae</taxon>
        <taxon>Phasianinae</taxon>
        <taxon>Gallus</taxon>
    </lineage>
</organism>
<feature type="compositionally biased region" description="Polar residues" evidence="7">
    <location>
        <begin position="271"/>
        <end position="289"/>
    </location>
</feature>
<reference evidence="12" key="1">
    <citation type="submission" date="2020-11" db="EMBL/GenBank/DDBJ databases">
        <title>Gallus gallus (Chicken) genome, bGalGal1, GRCg7b, maternal haplotype autosomes + Z &amp; W.</title>
        <authorList>
            <person name="Warren W."/>
            <person name="Formenti G."/>
            <person name="Fedrigo O."/>
            <person name="Haase B."/>
            <person name="Mountcastle J."/>
            <person name="Balacco J."/>
            <person name="Tracey A."/>
            <person name="Schneider V."/>
            <person name="Okimoto R."/>
            <person name="Cheng H."/>
            <person name="Hawken R."/>
            <person name="Howe K."/>
            <person name="Jarvis E.D."/>
        </authorList>
    </citation>
    <scope>NUCLEOTIDE SEQUENCE [LARGE SCALE GENOMIC DNA]</scope>
    <source>
        <strain evidence="12">Broiler</strain>
    </source>
</reference>
<feature type="domain" description="NIDO" evidence="10">
    <location>
        <begin position="928"/>
        <end position="1081"/>
    </location>
</feature>
<feature type="region of interest" description="Disordered" evidence="7">
    <location>
        <begin position="660"/>
        <end position="702"/>
    </location>
</feature>
<dbReference type="PROSITE" id="PS51220">
    <property type="entry name" value="NIDO"/>
    <property type="match status" value="1"/>
</dbReference>
<comment type="subcellular location">
    <subcellularLocation>
        <location evidence="1">Membrane</location>
    </subcellularLocation>
</comment>
<evidence type="ECO:0000256" key="2">
    <source>
        <dbReference type="ARBA" id="ARBA00022692"/>
    </source>
</evidence>
<dbReference type="SMART" id="SM00539">
    <property type="entry name" value="NIDO"/>
    <property type="match status" value="1"/>
</dbReference>
<feature type="compositionally biased region" description="Polar residues" evidence="7">
    <location>
        <begin position="92"/>
        <end position="101"/>
    </location>
</feature>
<dbReference type="GO" id="GO:0007160">
    <property type="term" value="P:cell-matrix adhesion"/>
    <property type="evidence" value="ECO:0007669"/>
    <property type="project" value="InterPro"/>
</dbReference>
<dbReference type="InterPro" id="IPR001846">
    <property type="entry name" value="VWF_type-D"/>
</dbReference>
<dbReference type="InterPro" id="IPR056619">
    <property type="entry name" value="C8-3_MUC4"/>
</dbReference>
<feature type="compositionally biased region" description="Polar residues" evidence="7">
    <location>
        <begin position="153"/>
        <end position="163"/>
    </location>
</feature>
<feature type="compositionally biased region" description="Low complexity" evidence="7">
    <location>
        <begin position="297"/>
        <end position="307"/>
    </location>
</feature>
<feature type="compositionally biased region" description="Polar residues" evidence="7">
    <location>
        <begin position="17"/>
        <end position="32"/>
    </location>
</feature>
<evidence type="ECO:0000256" key="3">
    <source>
        <dbReference type="ARBA" id="ARBA00022989"/>
    </source>
</evidence>
<evidence type="ECO:0000256" key="7">
    <source>
        <dbReference type="SAM" id="MobiDB-lite"/>
    </source>
</evidence>
<reference evidence="12" key="2">
    <citation type="submission" date="2025-08" db="UniProtKB">
        <authorList>
            <consortium name="Ensembl"/>
        </authorList>
    </citation>
    <scope>IDENTIFICATION</scope>
    <source>
        <strain evidence="12">broiler</strain>
    </source>
</reference>
<evidence type="ECO:0000313" key="13">
    <source>
        <dbReference type="Proteomes" id="UP000000539"/>
    </source>
</evidence>
<dbReference type="PANTHER" id="PTHR13802:SF52">
    <property type="entry name" value="MUCIN-4"/>
    <property type="match status" value="1"/>
</dbReference>
<dbReference type="Pfam" id="PF06119">
    <property type="entry name" value="NIDO"/>
    <property type="match status" value="1"/>
</dbReference>
<dbReference type="GO" id="GO:0005176">
    <property type="term" value="F:ErbB-2 class receptor binding"/>
    <property type="evidence" value="ECO:0000318"/>
    <property type="project" value="GO_Central"/>
</dbReference>
<sequence>MVTAVSLPDGVPGGGYSTRTQVSTGVSAAQPSGSTFGWAAERVTSRFGSNPYGPGTATLSPVSHSPTEKGMGTSVPSGSSTTPMKSVGSPRALQSTAGQPTLGTAVPLQEITVTEEHVSAISMLTGGIPTPTGSLSPAVIDVSAAPLVLGTEAPSSATSTANDDNGLGQPHSAVTAEGTPGTAQGTVLSDVQHSTGTSPHSLTWIPAELHTAAVRLSQEVMPGLAEATSPLVTAASVTAGDTEPASTMSDRVTSPTVPATTGSPHHDGIQKSDTTILPGSVSATITPSPATDGVSEATAPGLPAPGTAGDGLHRDTAVTHSRVTSQLHVTTAPALGTSTTAVDVTTASHVPTTPFPALGSAETVSITAEATSGYDVLQTEGTPMELGMGTVPSVVPSVSLRDGSTAGQMMGSAALGLGSSTQASTGSIPSENPTVGVPAATANTESTSMVSALPAPHPSSASTTAHLGTATPNHSHSTAQVTVNTDSSSATNPVAGGAEPGVRRVTPLSPSALDSQRPPISLASVTALSPALSRSAAEQDVSVSPSVFQNSSLAVVASSVTPTVVASITPSASVTAPAMVSPSITPSVSATNPALGTRDASQSMVTTPSFAAPSISLGPHSPHVTRGTPINATSSPSAPTLRDSSTRAWEATALSWKDTVPSSNAITPSGSPSIDTPTVTRHTTVSPPTAKATSSAQSPSAMHNVPTALRVTNRKATSAFAAMSSPSKGTPAASSPTSTAPGLGAQSGPVTAPGTPTYATSRNAVFKPGTELGKSVFFPFPNMKERRGPSALFSQLKGENSLNICSHSRPAPGHALTPGAMSICRHPPTHTIRTSPINALPVSVPAVSLYPFGAAEGDTECVQRTVDFNSPLLRPEIGFPLGKALRDTLYFTDNGQIIFPPTDSHMPSSPHPPSQGFSSHEALPMVAAFWDDADFSRGVGTTWYQEYPTLGSIQYPIIRDVEAKIQKYLQVPYSAKWTLKVTWEKAPAFPSQLDDTNTYQAVLSTDGSRSFALLLYQDGGMRWDYARLAARDALIGFSSGDGYAQNSELTKEPPAVRYRPDQQRSSGMDVRGLWLFRLDRHSRVNYRLQCLTWLQAQPPPSTWSMELPPCPCSQPQADTQPLSAHRWGAGGICATYPCDAHTSFVLQGRMARTGTAQATNFMAFVAQYTSSTTTTVEWTLGSRNEIHVLLNYETIQFSYSQDMGAEVYYSPSVLLVNTSSITAVFNGTISISVSASSGMLSAVCSLLEQYRNGTRGLLGVWNDNPADDFQMPNGTNIPVNSSEEDVFCYGMTWAVGEHSLFAQPLAAPVRTFNPIFLSQLRQENESQYQLAASQCGGCRECIYDMLSTGDVALGLATQSLVEDFQKRKAALSKWGVGNVEETEQVTRQYRATGPGVRFVPHVSPELNDGMLTWEPRGTAPLSITLQAVSPHLPPALLQLSFTLCSCRSIQQCDYNSTTTIASSSLQVAKCDDGYWGPFCQHEPDPCAQGCFPGVGCDPHTGCGPCPPGLTGDGRHCAGESLGCGTACRSRSCPEGFCSNGGHSFTDRHCVVAGGDFQPQANLPQRSVLLWVRALQSVTAEEVNATVCSGGGRAVAWGALALPPQGSTDGLTFAVVAEFTYNSSSFVIRFLNEELTAAITTAFNGRRARRDVGAYLLFALSVPELQHYFSCTLSGYEGYQLDYVGTVGLICISPCKKGYCQHSGRCQHLPEGPTCSCVPFSIFSPGGARCEQLAVSLTAFISIMVGALALLCLLFSIARNGVCAGAVWLFLLNPCPTAPCSVTAPHMGG</sequence>
<feature type="compositionally biased region" description="Polar residues" evidence="7">
    <location>
        <begin position="418"/>
        <end position="433"/>
    </location>
</feature>
<keyword evidence="13" id="KW-1185">Reference proteome</keyword>
<feature type="compositionally biased region" description="Polar residues" evidence="7">
    <location>
        <begin position="441"/>
        <end position="450"/>
    </location>
</feature>
<dbReference type="InterPro" id="IPR051495">
    <property type="entry name" value="Epithelial_Barrier/Signaling"/>
</dbReference>
<dbReference type="GO" id="GO:0016020">
    <property type="term" value="C:membrane"/>
    <property type="evidence" value="ECO:0007669"/>
    <property type="project" value="UniProtKB-SubCell"/>
</dbReference>
<keyword evidence="5" id="KW-1015">Disulfide bond</keyword>
<feature type="region of interest" description="Disordered" evidence="7">
    <location>
        <begin position="720"/>
        <end position="762"/>
    </location>
</feature>
<protein>
    <recommendedName>
        <fullName evidence="14">Mucin-4</fullName>
    </recommendedName>
</protein>
<feature type="region of interest" description="Disordered" evidence="7">
    <location>
        <begin position="418"/>
        <end position="517"/>
    </location>
</feature>
<dbReference type="GeneTree" id="ENSGT00730000110943"/>
<feature type="region of interest" description="Disordered" evidence="7">
    <location>
        <begin position="153"/>
        <end position="199"/>
    </location>
</feature>
<dbReference type="Pfam" id="PF00094">
    <property type="entry name" value="VWD"/>
    <property type="match status" value="1"/>
</dbReference>
<keyword evidence="2 8" id="KW-0812">Transmembrane</keyword>
<evidence type="ECO:0000256" key="1">
    <source>
        <dbReference type="ARBA" id="ARBA00004370"/>
    </source>
</evidence>
<evidence type="ECO:0000256" key="6">
    <source>
        <dbReference type="PROSITE-ProRule" id="PRU00076"/>
    </source>
</evidence>